<feature type="region of interest" description="Disordered" evidence="1">
    <location>
        <begin position="305"/>
        <end position="385"/>
    </location>
</feature>
<gene>
    <name evidence="2" type="ORF">PHAECO_LOCUS12627</name>
</gene>
<evidence type="ECO:0000313" key="2">
    <source>
        <dbReference type="EMBL" id="CAG9825827.1"/>
    </source>
</evidence>
<dbReference type="Proteomes" id="UP001153737">
    <property type="component" value="Chromosome 9"/>
</dbReference>
<accession>A0A9N9SN39</accession>
<keyword evidence="3" id="KW-1185">Reference proteome</keyword>
<evidence type="ECO:0008006" key="4">
    <source>
        <dbReference type="Google" id="ProtNLM"/>
    </source>
</evidence>
<sequence length="385" mass="42110">MKNNKEINENEDSEQTVCGEIRERVEQMVTVSKDIKKFVLDDSNKISKAASSYILDKVSVMEEIISKLIAERAEARGRAEECRALVKLMAVMSNVTNTSVPQASVSSKVVQPVKQKVEVKTFAVAVESDKGEKVEEIMKKVDEMSRDLKTVRVRTANPPPHRCPKCGNGCETNGGLQKHMKLCGTRDTTKCQLCERTFPTFQGVRQREKKAHPDLYAKEMENSLPRPEHELLETLADIEVSTLKGKPFPRGKQKLVPMAPRAATTTPGTGCEELDDSVYGIPRSSLDPIEVPAVLPIASSPGIHSSQIPGASTGRIPWAAPVNDSDSDDSLNEPPPNGAKIKKTCTARGYPITGGTCAPKKTTNRVLDDSRSRTLPNSTRSSSVE</sequence>
<proteinExistence type="predicted"/>
<name>A0A9N9SN39_PHACE</name>
<feature type="compositionally biased region" description="Low complexity" evidence="1">
    <location>
        <begin position="257"/>
        <end position="267"/>
    </location>
</feature>
<feature type="compositionally biased region" description="Polar residues" evidence="1">
    <location>
        <begin position="373"/>
        <end position="385"/>
    </location>
</feature>
<dbReference type="AlphaFoldDB" id="A0A9N9SN39"/>
<reference evidence="2" key="1">
    <citation type="submission" date="2022-01" db="EMBL/GenBank/DDBJ databases">
        <authorList>
            <person name="King R."/>
        </authorList>
    </citation>
    <scope>NUCLEOTIDE SEQUENCE</scope>
</reference>
<dbReference type="Gene3D" id="3.30.160.60">
    <property type="entry name" value="Classic Zinc Finger"/>
    <property type="match status" value="1"/>
</dbReference>
<evidence type="ECO:0000313" key="3">
    <source>
        <dbReference type="Proteomes" id="UP001153737"/>
    </source>
</evidence>
<dbReference type="OrthoDB" id="6784125at2759"/>
<evidence type="ECO:0000256" key="1">
    <source>
        <dbReference type="SAM" id="MobiDB-lite"/>
    </source>
</evidence>
<reference evidence="2" key="2">
    <citation type="submission" date="2022-10" db="EMBL/GenBank/DDBJ databases">
        <authorList>
            <consortium name="ENA_rothamsted_submissions"/>
            <consortium name="culmorum"/>
            <person name="King R."/>
        </authorList>
    </citation>
    <scope>NUCLEOTIDE SEQUENCE</scope>
</reference>
<dbReference type="EMBL" id="OU896715">
    <property type="protein sequence ID" value="CAG9825827.1"/>
    <property type="molecule type" value="Genomic_DNA"/>
</dbReference>
<protein>
    <recommendedName>
        <fullName evidence="4">C2H2-type domain-containing protein</fullName>
    </recommendedName>
</protein>
<feature type="region of interest" description="Disordered" evidence="1">
    <location>
        <begin position="249"/>
        <end position="276"/>
    </location>
</feature>
<organism evidence="2 3">
    <name type="scientific">Phaedon cochleariae</name>
    <name type="common">Mustard beetle</name>
    <dbReference type="NCBI Taxonomy" id="80249"/>
    <lineage>
        <taxon>Eukaryota</taxon>
        <taxon>Metazoa</taxon>
        <taxon>Ecdysozoa</taxon>
        <taxon>Arthropoda</taxon>
        <taxon>Hexapoda</taxon>
        <taxon>Insecta</taxon>
        <taxon>Pterygota</taxon>
        <taxon>Neoptera</taxon>
        <taxon>Endopterygota</taxon>
        <taxon>Coleoptera</taxon>
        <taxon>Polyphaga</taxon>
        <taxon>Cucujiformia</taxon>
        <taxon>Chrysomeloidea</taxon>
        <taxon>Chrysomelidae</taxon>
        <taxon>Chrysomelinae</taxon>
        <taxon>Chrysomelini</taxon>
        <taxon>Phaedon</taxon>
    </lineage>
</organism>